<proteinExistence type="predicted"/>
<dbReference type="Pfam" id="PF13560">
    <property type="entry name" value="HTH_31"/>
    <property type="match status" value="1"/>
</dbReference>
<dbReference type="EMBL" id="VFOW01000001">
    <property type="protein sequence ID" value="TQL78454.1"/>
    <property type="molecule type" value="Genomic_DNA"/>
</dbReference>
<feature type="domain" description="DUF5753" evidence="1">
    <location>
        <begin position="102"/>
        <end position="278"/>
    </location>
</feature>
<name>A0A543B0V1_9ACTN</name>
<accession>A0A543B0V1</accession>
<evidence type="ECO:0000313" key="2">
    <source>
        <dbReference type="EMBL" id="TQL78454.1"/>
    </source>
</evidence>
<gene>
    <name evidence="2" type="ORF">FB566_4042</name>
</gene>
<dbReference type="GO" id="GO:0003677">
    <property type="term" value="F:DNA binding"/>
    <property type="evidence" value="ECO:0007669"/>
    <property type="project" value="InterPro"/>
</dbReference>
<keyword evidence="3" id="KW-1185">Reference proteome</keyword>
<dbReference type="Proteomes" id="UP000317043">
    <property type="component" value="Unassembled WGS sequence"/>
</dbReference>
<dbReference type="InParanoid" id="A0A543B0V1"/>
<dbReference type="Pfam" id="PF19054">
    <property type="entry name" value="DUF5753"/>
    <property type="match status" value="1"/>
</dbReference>
<sequence>MGVRRFPTLRAQWLGRELRQLRIDCGATLVEAGQYVQRDQGTISRMESGLAPARVGDVVALLNLYGVEDPVVRADLELISRDVWQRGWWDGYSKYAPAWMLDLAWMEGRARRIRSFDPLVLHGILQTEPYARALISAVNPDAEEPTREHWIRLRLDRQRILTTGSETRFEVIIDEAVLQRGVGGPETMRVQLAHLLDLTQRGAITMRLLDRSGGAHAAPEGSFALLDLPDPYPQVGHIDTVAGNLWVEGDMADSIADRYDRLEAAALPPIHSSQRLEEILKEYS</sequence>
<evidence type="ECO:0000259" key="1">
    <source>
        <dbReference type="Pfam" id="PF19054"/>
    </source>
</evidence>
<dbReference type="AlphaFoldDB" id="A0A543B0V1"/>
<dbReference type="Gene3D" id="1.10.260.40">
    <property type="entry name" value="lambda repressor-like DNA-binding domains"/>
    <property type="match status" value="1"/>
</dbReference>
<dbReference type="InterPro" id="IPR043917">
    <property type="entry name" value="DUF5753"/>
</dbReference>
<protein>
    <submittedName>
        <fullName evidence="2">Helix-turn-helix protein</fullName>
    </submittedName>
</protein>
<dbReference type="InterPro" id="IPR010982">
    <property type="entry name" value="Lambda_DNA-bd_dom_sf"/>
</dbReference>
<dbReference type="CDD" id="cd00093">
    <property type="entry name" value="HTH_XRE"/>
    <property type="match status" value="1"/>
</dbReference>
<comment type="caution">
    <text evidence="2">The sequence shown here is derived from an EMBL/GenBank/DDBJ whole genome shotgun (WGS) entry which is preliminary data.</text>
</comment>
<organism evidence="2 3">
    <name type="scientific">Stackebrandtia endophytica</name>
    <dbReference type="NCBI Taxonomy" id="1496996"/>
    <lineage>
        <taxon>Bacteria</taxon>
        <taxon>Bacillati</taxon>
        <taxon>Actinomycetota</taxon>
        <taxon>Actinomycetes</taxon>
        <taxon>Glycomycetales</taxon>
        <taxon>Glycomycetaceae</taxon>
        <taxon>Stackebrandtia</taxon>
    </lineage>
</organism>
<dbReference type="SUPFAM" id="SSF47413">
    <property type="entry name" value="lambda repressor-like DNA-binding domains"/>
    <property type="match status" value="1"/>
</dbReference>
<dbReference type="InterPro" id="IPR001387">
    <property type="entry name" value="Cro/C1-type_HTH"/>
</dbReference>
<evidence type="ECO:0000313" key="3">
    <source>
        <dbReference type="Proteomes" id="UP000317043"/>
    </source>
</evidence>
<reference evidence="2 3" key="1">
    <citation type="submission" date="2019-06" db="EMBL/GenBank/DDBJ databases">
        <title>Sequencing the genomes of 1000 actinobacteria strains.</title>
        <authorList>
            <person name="Klenk H.-P."/>
        </authorList>
    </citation>
    <scope>NUCLEOTIDE SEQUENCE [LARGE SCALE GENOMIC DNA]</scope>
    <source>
        <strain evidence="2 3">DSM 45928</strain>
    </source>
</reference>